<sequence>MTAMTWPIDMAEELQEPDEELDEGTDYIQLVFSHLNYKAALLTPGIMRDLFRIVLLPISARKADEQIVNLIRLVKALSETHTRLASDHCCQ</sequence>
<proteinExistence type="predicted"/>
<evidence type="ECO:0000259" key="1">
    <source>
        <dbReference type="Pfam" id="PF04821"/>
    </source>
</evidence>
<gene>
    <name evidence="2" type="ORF">BJ212DRAFT_1311482</name>
</gene>
<dbReference type="RefSeq" id="XP_041200159.1">
    <property type="nucleotide sequence ID" value="XM_041334028.1"/>
</dbReference>
<dbReference type="Pfam" id="PF04821">
    <property type="entry name" value="TIMELESS"/>
    <property type="match status" value="1"/>
</dbReference>
<accession>A0A9P7EPV8</accession>
<dbReference type="Proteomes" id="UP000807769">
    <property type="component" value="Unassembled WGS sequence"/>
</dbReference>
<keyword evidence="3" id="KW-1185">Reference proteome</keyword>
<reference evidence="2" key="1">
    <citation type="journal article" date="2020" name="New Phytol.">
        <title>Comparative genomics reveals dynamic genome evolution in host specialist ectomycorrhizal fungi.</title>
        <authorList>
            <person name="Lofgren L.A."/>
            <person name="Nguyen N.H."/>
            <person name="Vilgalys R."/>
            <person name="Ruytinx J."/>
            <person name="Liao H.L."/>
            <person name="Branco S."/>
            <person name="Kuo A."/>
            <person name="LaButti K."/>
            <person name="Lipzen A."/>
            <person name="Andreopoulos W."/>
            <person name="Pangilinan J."/>
            <person name="Riley R."/>
            <person name="Hundley H."/>
            <person name="Na H."/>
            <person name="Barry K."/>
            <person name="Grigoriev I.V."/>
            <person name="Stajich J.E."/>
            <person name="Kennedy P.G."/>
        </authorList>
    </citation>
    <scope>NUCLEOTIDE SEQUENCE</scope>
    <source>
        <strain evidence="2">MN1</strain>
    </source>
</reference>
<comment type="caution">
    <text evidence="2">The sequence shown here is derived from an EMBL/GenBank/DDBJ whole genome shotgun (WGS) entry which is preliminary data.</text>
</comment>
<evidence type="ECO:0000313" key="2">
    <source>
        <dbReference type="EMBL" id="KAG1827312.1"/>
    </source>
</evidence>
<dbReference type="OrthoDB" id="310853at2759"/>
<dbReference type="GeneID" id="64628045"/>
<protein>
    <recommendedName>
        <fullName evidence="1">Timeless N-terminal domain-containing protein</fullName>
    </recommendedName>
</protein>
<name>A0A9P7EPV8_9AGAM</name>
<organism evidence="2 3">
    <name type="scientific">Suillus subaureus</name>
    <dbReference type="NCBI Taxonomy" id="48587"/>
    <lineage>
        <taxon>Eukaryota</taxon>
        <taxon>Fungi</taxon>
        <taxon>Dikarya</taxon>
        <taxon>Basidiomycota</taxon>
        <taxon>Agaricomycotina</taxon>
        <taxon>Agaricomycetes</taxon>
        <taxon>Agaricomycetidae</taxon>
        <taxon>Boletales</taxon>
        <taxon>Suillineae</taxon>
        <taxon>Suillaceae</taxon>
        <taxon>Suillus</taxon>
    </lineage>
</organism>
<feature type="domain" description="Timeless N-terminal" evidence="1">
    <location>
        <begin position="1"/>
        <end position="70"/>
    </location>
</feature>
<dbReference type="AlphaFoldDB" id="A0A9P7EPV8"/>
<dbReference type="InterPro" id="IPR006906">
    <property type="entry name" value="Timeless_N"/>
</dbReference>
<dbReference type="EMBL" id="JABBWG010000001">
    <property type="protein sequence ID" value="KAG1827312.1"/>
    <property type="molecule type" value="Genomic_DNA"/>
</dbReference>
<evidence type="ECO:0000313" key="3">
    <source>
        <dbReference type="Proteomes" id="UP000807769"/>
    </source>
</evidence>